<evidence type="ECO:0000313" key="14">
    <source>
        <dbReference type="Proteomes" id="UP000319801"/>
    </source>
</evidence>
<evidence type="ECO:0000256" key="8">
    <source>
        <dbReference type="ARBA" id="ARBA00023157"/>
    </source>
</evidence>
<dbReference type="SMART" id="SM00423">
    <property type="entry name" value="PSI"/>
    <property type="match status" value="1"/>
</dbReference>
<dbReference type="AlphaFoldDB" id="A0A556TXJ9"/>
<dbReference type="Proteomes" id="UP000319801">
    <property type="component" value="Unassembled WGS sequence"/>
</dbReference>
<dbReference type="OrthoDB" id="9988752at2759"/>
<evidence type="ECO:0000256" key="7">
    <source>
        <dbReference type="ARBA" id="ARBA00023136"/>
    </source>
</evidence>
<name>A0A556TXJ9_BAGYA</name>
<dbReference type="InterPro" id="IPR000884">
    <property type="entry name" value="TSP1_rpt"/>
</dbReference>
<dbReference type="EMBL" id="VCAZ01000026">
    <property type="protein sequence ID" value="TSL10166.1"/>
    <property type="molecule type" value="Genomic_DNA"/>
</dbReference>
<dbReference type="SUPFAM" id="SSF103575">
    <property type="entry name" value="Plexin repeat"/>
    <property type="match status" value="1"/>
</dbReference>
<dbReference type="GO" id="GO:0045499">
    <property type="term" value="F:chemorepellent activity"/>
    <property type="evidence" value="ECO:0007669"/>
    <property type="project" value="TreeGrafter"/>
</dbReference>
<reference evidence="13 14" key="1">
    <citation type="journal article" date="2019" name="Genome Biol. Evol.">
        <title>Whole-Genome Sequencing of the Giant Devil Catfish, Bagarius yarrelli.</title>
        <authorList>
            <person name="Jiang W."/>
            <person name="Lv Y."/>
            <person name="Cheng L."/>
            <person name="Yang K."/>
            <person name="Chao B."/>
            <person name="Wang X."/>
            <person name="Li Y."/>
            <person name="Pan X."/>
            <person name="You X."/>
            <person name="Zhang Y."/>
            <person name="Yang J."/>
            <person name="Li J."/>
            <person name="Zhang X."/>
            <person name="Liu S."/>
            <person name="Sun C."/>
            <person name="Yang J."/>
            <person name="Shi Q."/>
        </authorList>
    </citation>
    <scope>NUCLEOTIDE SEQUENCE [LARGE SCALE GENOMIC DNA]</scope>
    <source>
        <strain evidence="13">JWS20170419001</strain>
        <tissue evidence="13">Muscle</tissue>
    </source>
</reference>
<dbReference type="SMART" id="SM00209">
    <property type="entry name" value="TSP1"/>
    <property type="match status" value="4"/>
</dbReference>
<evidence type="ECO:0000256" key="2">
    <source>
        <dbReference type="ARBA" id="ARBA00022692"/>
    </source>
</evidence>
<dbReference type="GO" id="GO:0005886">
    <property type="term" value="C:plasma membrane"/>
    <property type="evidence" value="ECO:0007669"/>
    <property type="project" value="TreeGrafter"/>
</dbReference>
<evidence type="ECO:0000256" key="3">
    <source>
        <dbReference type="ARBA" id="ARBA00022737"/>
    </source>
</evidence>
<dbReference type="Pfam" id="PF00090">
    <property type="entry name" value="TSP_1"/>
    <property type="match status" value="4"/>
</dbReference>
<keyword evidence="5" id="KW-0524">Neurogenesis</keyword>
<dbReference type="GO" id="GO:0030335">
    <property type="term" value="P:positive regulation of cell migration"/>
    <property type="evidence" value="ECO:0007669"/>
    <property type="project" value="TreeGrafter"/>
</dbReference>
<dbReference type="PRINTS" id="PR01705">
    <property type="entry name" value="TSP1REPEAT"/>
</dbReference>
<dbReference type="SMART" id="SM00630">
    <property type="entry name" value="Sema"/>
    <property type="match status" value="1"/>
</dbReference>
<keyword evidence="3" id="KW-0677">Repeat</keyword>
<proteinExistence type="predicted"/>
<dbReference type="FunFam" id="3.30.1680.10:FF:000003">
    <property type="entry name" value="semaphorin-5B isoform X1"/>
    <property type="match status" value="1"/>
</dbReference>
<dbReference type="InterPro" id="IPR036352">
    <property type="entry name" value="Semap_dom_sf"/>
</dbReference>
<evidence type="ECO:0000256" key="6">
    <source>
        <dbReference type="ARBA" id="ARBA00022989"/>
    </source>
</evidence>
<evidence type="ECO:0000256" key="10">
    <source>
        <dbReference type="PROSITE-ProRule" id="PRU00352"/>
    </source>
</evidence>
<dbReference type="InterPro" id="IPR057563">
    <property type="entry name" value="Sema5A/B-like_TSP-1"/>
</dbReference>
<dbReference type="GO" id="GO:0071526">
    <property type="term" value="P:semaphorin-plexin signaling pathway"/>
    <property type="evidence" value="ECO:0007669"/>
    <property type="project" value="TreeGrafter"/>
</dbReference>
<dbReference type="FunFam" id="2.20.100.10:FF:000001">
    <property type="entry name" value="semaphorin-5A isoform X1"/>
    <property type="match status" value="1"/>
</dbReference>
<comment type="caution">
    <text evidence="10">Lacks conserved residue(s) required for the propagation of feature annotation.</text>
</comment>
<dbReference type="Pfam" id="PF01403">
    <property type="entry name" value="Sema"/>
    <property type="match status" value="1"/>
</dbReference>
<sequence>MARCPYNPLHNSTALITSSGELYAATAMDFSGRDPAIYRSLGGLPPLRTAQYNSKWLNEPNFVSSYDIGNFTYFFFRENAVEHDCGRTVFSRAARVCKNDIGGRFLLEDTWTTFMKARLNCSRPGEIPFTYNELQGTFFLPELELLYGIFTTNVNSIAASAVCAFNLSAITQVFSGPFKYQENSRSAWLPYPNPNPDFQCGTIDYGSYVNLTERNLQDAQKFILMHEVVQPIVPVPYFMEDNVRFSHVAVDVVQGKDALYHIIYLATDYGTIKKVLSPLNRTTGSCLLDEIELFPSRRREPILSLLILQSRSELFVGVRDQVIKIPLMRCNFHVSREACVGARDPYCGWDLVLKKCTMLEESVSMSQWEQSITHCPVKNVTVDGHFGSWSSWSSCSHSDGGSVGMCQCRTRVCNSPSPQCGGKQCQGSSVEVANCSRNGAWTPWTSWSSCSTSCGIGFQVRQRSCSNPMPRHGGRVCVGQNREESLSSSTVMSTCLALHISIGQLGHHGNAAQCHVVVAYNPAIGSAKMEMNVLDVACPLKPSNLLGGNHKDFFFLLQEYQSCNTLPCPDLKKTTPWTPWTPVNISDNGGHYEQRFRYTCRARVAEPNLLEVGRQRIEMRYCSSDGSTGCSTDGDALRSGRISGLTVNGGWSLWSSWTQCSRDCSSGIRSRKRTCTNPKPKYGGTTCSGPAQEYQECNTTPCPESWSDWSEWSHCDSSGSQVRLRHCDVLFPTGNQCSGNSSEARACLSDSNFIPEISVAHSSHTDRRCGDFNVFHMIAVGLSSSILGCLVTLLVYTYCQRYQQQSHDATVIHPISAAPLNTSITNHINKLDKYDTVEAIKAFNKNNLILEERNKYFNPQLAGKTYTNAYFTDVNTYDDY</sequence>
<keyword evidence="4" id="KW-0221">Differentiation</keyword>
<dbReference type="InterPro" id="IPR002165">
    <property type="entry name" value="Plexin_repeat"/>
</dbReference>
<feature type="transmembrane region" description="Helical" evidence="11">
    <location>
        <begin position="774"/>
        <end position="796"/>
    </location>
</feature>
<dbReference type="Pfam" id="PF23260">
    <property type="entry name" value="TSP1_2"/>
    <property type="match status" value="1"/>
</dbReference>
<dbReference type="InterPro" id="IPR016201">
    <property type="entry name" value="PSI"/>
</dbReference>
<evidence type="ECO:0000256" key="5">
    <source>
        <dbReference type="ARBA" id="ARBA00022902"/>
    </source>
</evidence>
<dbReference type="PANTHER" id="PTHR11036">
    <property type="entry name" value="SEMAPHORIN"/>
    <property type="match status" value="1"/>
</dbReference>
<keyword evidence="14" id="KW-1185">Reference proteome</keyword>
<dbReference type="Gene3D" id="2.130.10.10">
    <property type="entry name" value="YVTN repeat-like/Quinoprotein amine dehydrogenase"/>
    <property type="match status" value="1"/>
</dbReference>
<dbReference type="Pfam" id="PF01437">
    <property type="entry name" value="PSI"/>
    <property type="match status" value="1"/>
</dbReference>
<dbReference type="PROSITE" id="PS50092">
    <property type="entry name" value="TSP1"/>
    <property type="match status" value="4"/>
</dbReference>
<evidence type="ECO:0000256" key="4">
    <source>
        <dbReference type="ARBA" id="ARBA00022782"/>
    </source>
</evidence>
<dbReference type="GO" id="GO:0007411">
    <property type="term" value="P:axon guidance"/>
    <property type="evidence" value="ECO:0007669"/>
    <property type="project" value="TreeGrafter"/>
</dbReference>
<comment type="caution">
    <text evidence="13">The sequence shown here is derived from an EMBL/GenBank/DDBJ whole genome shotgun (WGS) entry which is preliminary data.</text>
</comment>
<protein>
    <submittedName>
        <fullName evidence="13">Semaphorin-5A</fullName>
    </submittedName>
</protein>
<dbReference type="Gene3D" id="3.30.1680.10">
    <property type="entry name" value="ligand-binding face of the semaphorins, domain 2"/>
    <property type="match status" value="1"/>
</dbReference>
<evidence type="ECO:0000313" key="13">
    <source>
        <dbReference type="EMBL" id="TSL10166.1"/>
    </source>
</evidence>
<dbReference type="InterPro" id="IPR001627">
    <property type="entry name" value="Semap_dom"/>
</dbReference>
<dbReference type="SUPFAM" id="SSF82895">
    <property type="entry name" value="TSP-1 type 1 repeat"/>
    <property type="match status" value="4"/>
</dbReference>
<dbReference type="PROSITE" id="PS51004">
    <property type="entry name" value="SEMA"/>
    <property type="match status" value="1"/>
</dbReference>
<dbReference type="SUPFAM" id="SSF101912">
    <property type="entry name" value="Sema domain"/>
    <property type="match status" value="1"/>
</dbReference>
<dbReference type="FunFam" id="2.20.100.10:FF:000021">
    <property type="entry name" value="semaphorin-5B isoform X1"/>
    <property type="match status" value="1"/>
</dbReference>
<keyword evidence="6 11" id="KW-1133">Transmembrane helix</keyword>
<keyword evidence="7 11" id="KW-0472">Membrane</keyword>
<dbReference type="InterPro" id="IPR036383">
    <property type="entry name" value="TSP1_rpt_sf"/>
</dbReference>
<dbReference type="FunFam" id="2.20.100.10:FF:000007">
    <property type="entry name" value="Thrombospondin 1"/>
    <property type="match status" value="1"/>
</dbReference>
<dbReference type="GO" id="GO:0030215">
    <property type="term" value="F:semaphorin receptor binding"/>
    <property type="evidence" value="ECO:0007669"/>
    <property type="project" value="InterPro"/>
</dbReference>
<accession>A0A556TXJ9</accession>
<organism evidence="13 14">
    <name type="scientific">Bagarius yarrelli</name>
    <name type="common">Goonch</name>
    <name type="synonym">Bagrus yarrelli</name>
    <dbReference type="NCBI Taxonomy" id="175774"/>
    <lineage>
        <taxon>Eukaryota</taxon>
        <taxon>Metazoa</taxon>
        <taxon>Chordata</taxon>
        <taxon>Craniata</taxon>
        <taxon>Vertebrata</taxon>
        <taxon>Euteleostomi</taxon>
        <taxon>Actinopterygii</taxon>
        <taxon>Neopterygii</taxon>
        <taxon>Teleostei</taxon>
        <taxon>Ostariophysi</taxon>
        <taxon>Siluriformes</taxon>
        <taxon>Sisoridae</taxon>
        <taxon>Sisorinae</taxon>
        <taxon>Bagarius</taxon>
    </lineage>
</organism>
<dbReference type="InterPro" id="IPR015943">
    <property type="entry name" value="WD40/YVTN_repeat-like_dom_sf"/>
</dbReference>
<dbReference type="InterPro" id="IPR027231">
    <property type="entry name" value="Semaphorin"/>
</dbReference>
<gene>
    <name evidence="13" type="ORF">Baya_6283</name>
</gene>
<feature type="domain" description="Sema" evidence="12">
    <location>
        <begin position="1"/>
        <end position="327"/>
    </location>
</feature>
<keyword evidence="9" id="KW-0325">Glycoprotein</keyword>
<keyword evidence="8" id="KW-1015">Disulfide bond</keyword>
<dbReference type="PANTHER" id="PTHR11036:SF78">
    <property type="entry name" value="SEMAPHORIN-5A"/>
    <property type="match status" value="1"/>
</dbReference>
<evidence type="ECO:0000256" key="11">
    <source>
        <dbReference type="SAM" id="Phobius"/>
    </source>
</evidence>
<dbReference type="Gene3D" id="2.20.100.10">
    <property type="entry name" value="Thrombospondin type-1 (TSP1) repeat"/>
    <property type="match status" value="4"/>
</dbReference>
<evidence type="ECO:0000259" key="12">
    <source>
        <dbReference type="PROSITE" id="PS51004"/>
    </source>
</evidence>
<dbReference type="GO" id="GO:0001755">
    <property type="term" value="P:neural crest cell migration"/>
    <property type="evidence" value="ECO:0007669"/>
    <property type="project" value="TreeGrafter"/>
</dbReference>
<evidence type="ECO:0000256" key="1">
    <source>
        <dbReference type="ARBA" id="ARBA00004167"/>
    </source>
</evidence>
<evidence type="ECO:0000256" key="9">
    <source>
        <dbReference type="ARBA" id="ARBA00023180"/>
    </source>
</evidence>
<keyword evidence="2 11" id="KW-0812">Transmembrane</keyword>
<comment type="subcellular location">
    <subcellularLocation>
        <location evidence="1">Membrane</location>
        <topology evidence="1">Single-pass membrane protein</topology>
    </subcellularLocation>
</comment>